<proteinExistence type="predicted"/>
<evidence type="ECO:0000256" key="1">
    <source>
        <dbReference type="SAM" id="SignalP"/>
    </source>
</evidence>
<feature type="signal peptide" evidence="1">
    <location>
        <begin position="1"/>
        <end position="21"/>
    </location>
</feature>
<keyword evidence="1" id="KW-0732">Signal</keyword>
<gene>
    <name evidence="2" type="ORF">SAMN05192529_13038</name>
</gene>
<evidence type="ECO:0000313" key="2">
    <source>
        <dbReference type="EMBL" id="SEA58218.1"/>
    </source>
</evidence>
<reference evidence="2 3" key="1">
    <citation type="submission" date="2016-10" db="EMBL/GenBank/DDBJ databases">
        <authorList>
            <person name="de Groot N.N."/>
        </authorList>
    </citation>
    <scope>NUCLEOTIDE SEQUENCE [LARGE SCALE GENOMIC DNA]</scope>
    <source>
        <strain evidence="2 3">Vu-144</strain>
    </source>
</reference>
<name>A0A1H4CD02_9BACT</name>
<dbReference type="Proteomes" id="UP000199041">
    <property type="component" value="Unassembled WGS sequence"/>
</dbReference>
<dbReference type="InterPro" id="IPR031977">
    <property type="entry name" value="DUF4783"/>
</dbReference>
<organism evidence="2 3">
    <name type="scientific">Arachidicoccus rhizosphaerae</name>
    <dbReference type="NCBI Taxonomy" id="551991"/>
    <lineage>
        <taxon>Bacteria</taxon>
        <taxon>Pseudomonadati</taxon>
        <taxon>Bacteroidota</taxon>
        <taxon>Chitinophagia</taxon>
        <taxon>Chitinophagales</taxon>
        <taxon>Chitinophagaceae</taxon>
        <taxon>Arachidicoccus</taxon>
    </lineage>
</organism>
<dbReference type="AlphaFoldDB" id="A0A1H4CD02"/>
<dbReference type="RefSeq" id="WP_170831277.1">
    <property type="nucleotide sequence ID" value="NZ_FNQY01000030.1"/>
</dbReference>
<keyword evidence="3" id="KW-1185">Reference proteome</keyword>
<sequence length="127" mass="13645">MKRILAILTGVLLLASFTTLSASIADIVDALKGNDATQVSKYFDSAVDFKLPGKDEVKNVSKNQATLILKNFYSEQSIKGFDLSSKREMGGTGYLTGKLKGGSRSYNITLMLKTSGSTASIVTVRIN</sequence>
<evidence type="ECO:0008006" key="4">
    <source>
        <dbReference type="Google" id="ProtNLM"/>
    </source>
</evidence>
<dbReference type="Pfam" id="PF16022">
    <property type="entry name" value="DUF4783"/>
    <property type="match status" value="1"/>
</dbReference>
<dbReference type="Gene3D" id="3.10.450.50">
    <property type="match status" value="1"/>
</dbReference>
<protein>
    <recommendedName>
        <fullName evidence="4">DUF4783 domain-containing protein</fullName>
    </recommendedName>
</protein>
<evidence type="ECO:0000313" key="3">
    <source>
        <dbReference type="Proteomes" id="UP000199041"/>
    </source>
</evidence>
<feature type="chain" id="PRO_5011598714" description="DUF4783 domain-containing protein" evidence="1">
    <location>
        <begin position="22"/>
        <end position="127"/>
    </location>
</feature>
<dbReference type="EMBL" id="FNQY01000030">
    <property type="protein sequence ID" value="SEA58218.1"/>
    <property type="molecule type" value="Genomic_DNA"/>
</dbReference>
<accession>A0A1H4CD02</accession>